<proteinExistence type="predicted"/>
<accession>A0A9W7E1U4</accession>
<dbReference type="OrthoDB" id="2013972at2759"/>
<dbReference type="InterPro" id="IPR029063">
    <property type="entry name" value="SAM-dependent_MTases_sf"/>
</dbReference>
<evidence type="ECO:0008006" key="4">
    <source>
        <dbReference type="Google" id="ProtNLM"/>
    </source>
</evidence>
<reference evidence="3" key="1">
    <citation type="journal article" date="2023" name="Commun. Biol.">
        <title>Genome analysis of Parmales, the sister group of diatoms, reveals the evolutionary specialization of diatoms from phago-mixotrophs to photoautotrophs.</title>
        <authorList>
            <person name="Ban H."/>
            <person name="Sato S."/>
            <person name="Yoshikawa S."/>
            <person name="Yamada K."/>
            <person name="Nakamura Y."/>
            <person name="Ichinomiya M."/>
            <person name="Sato N."/>
            <person name="Blanc-Mathieu R."/>
            <person name="Endo H."/>
            <person name="Kuwata A."/>
            <person name="Ogata H."/>
        </authorList>
    </citation>
    <scope>NUCLEOTIDE SEQUENCE [LARGE SCALE GENOMIC DNA]</scope>
    <source>
        <strain evidence="3">NIES 3701</strain>
    </source>
</reference>
<feature type="compositionally biased region" description="Low complexity" evidence="1">
    <location>
        <begin position="17"/>
        <end position="31"/>
    </location>
</feature>
<gene>
    <name evidence="2" type="ORF">TrST_g12867</name>
</gene>
<dbReference type="AlphaFoldDB" id="A0A9W7E1U4"/>
<dbReference type="Proteomes" id="UP001165085">
    <property type="component" value="Unassembled WGS sequence"/>
</dbReference>
<sequence length="302" mass="33196">MLLRSLSLSRSRLSTASRDTRRSLVSRSFSSSKEDPPKFDAEMVAVYMKIAEQHTHPKGPWPLMTKAVSEKVGDAPFKMLDIASGMGEPARSIGLALPKGEIIASDVSEDMIVKAEASLKDVPNVTPLLANAEDLSTIDDNSMDIVTCCYGYMFPADKDKALEETFRVLKPGGTLIATTWDRVDMISIAGDIMEAILGHRPPPPPLNPMALSEDGLFESMVVKAGFQNVITEKSTYPFDFGNDHGFQLKCGTLLIKYKIEELGAEEVAEKTFFECVPKYTTTDANGHMILPYNTFQMLTATK</sequence>
<evidence type="ECO:0000313" key="2">
    <source>
        <dbReference type="EMBL" id="GMH62763.1"/>
    </source>
</evidence>
<protein>
    <recommendedName>
        <fullName evidence="4">Methyltransferase type 11 domain-containing protein</fullName>
    </recommendedName>
</protein>
<dbReference type="PANTHER" id="PTHR43591">
    <property type="entry name" value="METHYLTRANSFERASE"/>
    <property type="match status" value="1"/>
</dbReference>
<evidence type="ECO:0000313" key="3">
    <source>
        <dbReference type="Proteomes" id="UP001165085"/>
    </source>
</evidence>
<dbReference type="SUPFAM" id="SSF53335">
    <property type="entry name" value="S-adenosyl-L-methionine-dependent methyltransferases"/>
    <property type="match status" value="1"/>
</dbReference>
<dbReference type="EMBL" id="BRXY01000080">
    <property type="protein sequence ID" value="GMH62763.1"/>
    <property type="molecule type" value="Genomic_DNA"/>
</dbReference>
<dbReference type="Pfam" id="PF01209">
    <property type="entry name" value="Ubie_methyltran"/>
    <property type="match status" value="1"/>
</dbReference>
<dbReference type="Gene3D" id="3.40.50.150">
    <property type="entry name" value="Vaccinia Virus protein VP39"/>
    <property type="match status" value="1"/>
</dbReference>
<name>A0A9W7E1U4_9STRA</name>
<dbReference type="CDD" id="cd02440">
    <property type="entry name" value="AdoMet_MTases"/>
    <property type="match status" value="1"/>
</dbReference>
<evidence type="ECO:0000256" key="1">
    <source>
        <dbReference type="SAM" id="MobiDB-lite"/>
    </source>
</evidence>
<comment type="caution">
    <text evidence="2">The sequence shown here is derived from an EMBL/GenBank/DDBJ whole genome shotgun (WGS) entry which is preliminary data.</text>
</comment>
<keyword evidence="3" id="KW-1185">Reference proteome</keyword>
<organism evidence="2 3">
    <name type="scientific">Triparma strigata</name>
    <dbReference type="NCBI Taxonomy" id="1606541"/>
    <lineage>
        <taxon>Eukaryota</taxon>
        <taxon>Sar</taxon>
        <taxon>Stramenopiles</taxon>
        <taxon>Ochrophyta</taxon>
        <taxon>Bolidophyceae</taxon>
        <taxon>Parmales</taxon>
        <taxon>Triparmaceae</taxon>
        <taxon>Triparma</taxon>
    </lineage>
</organism>
<feature type="region of interest" description="Disordered" evidence="1">
    <location>
        <begin position="17"/>
        <end position="36"/>
    </location>
</feature>